<keyword evidence="6" id="KW-0175">Coiled coil</keyword>
<feature type="region of interest" description="Disordered" evidence="7">
    <location>
        <begin position="70"/>
        <end position="156"/>
    </location>
</feature>
<dbReference type="InterPro" id="IPR007185">
    <property type="entry name" value="DNA_pol_a/d/e_bsu"/>
</dbReference>
<proteinExistence type="inferred from homology"/>
<accession>A0A9W6T7V4</accession>
<evidence type="ECO:0000256" key="2">
    <source>
        <dbReference type="ARBA" id="ARBA00007299"/>
    </source>
</evidence>
<evidence type="ECO:0000256" key="1">
    <source>
        <dbReference type="ARBA" id="ARBA00004123"/>
    </source>
</evidence>
<feature type="compositionally biased region" description="Basic and acidic residues" evidence="7">
    <location>
        <begin position="539"/>
        <end position="556"/>
    </location>
</feature>
<dbReference type="Pfam" id="PF04042">
    <property type="entry name" value="DNA_pol_E_B"/>
    <property type="match status" value="1"/>
</dbReference>
<dbReference type="OrthoDB" id="336885at2759"/>
<dbReference type="GO" id="GO:0005658">
    <property type="term" value="C:alpha DNA polymerase:primase complex"/>
    <property type="evidence" value="ECO:0007669"/>
    <property type="project" value="TreeGrafter"/>
</dbReference>
<dbReference type="Gene3D" id="3.60.21.60">
    <property type="match status" value="1"/>
</dbReference>
<evidence type="ECO:0000256" key="7">
    <source>
        <dbReference type="SAM" id="MobiDB-lite"/>
    </source>
</evidence>
<evidence type="ECO:0000256" key="3">
    <source>
        <dbReference type="ARBA" id="ARBA00018596"/>
    </source>
</evidence>
<comment type="similarity">
    <text evidence="2">Belongs to the DNA polymerase alpha subunit B family.</text>
</comment>
<comment type="subcellular location">
    <subcellularLocation>
        <location evidence="1">Nucleus</location>
    </subcellularLocation>
</comment>
<dbReference type="InterPro" id="IPR054300">
    <property type="entry name" value="OB_DPOA2"/>
</dbReference>
<feature type="coiled-coil region" evidence="6">
    <location>
        <begin position="768"/>
        <end position="795"/>
    </location>
</feature>
<feature type="domain" description="DNA polymerase alpha subunit B OB" evidence="10">
    <location>
        <begin position="213"/>
        <end position="296"/>
    </location>
</feature>
<evidence type="ECO:0000256" key="6">
    <source>
        <dbReference type="SAM" id="Coils"/>
    </source>
</evidence>
<dbReference type="GO" id="GO:0006270">
    <property type="term" value="P:DNA replication initiation"/>
    <property type="evidence" value="ECO:0007669"/>
    <property type="project" value="TreeGrafter"/>
</dbReference>
<evidence type="ECO:0000259" key="8">
    <source>
        <dbReference type="Pfam" id="PF04042"/>
    </source>
</evidence>
<dbReference type="EMBL" id="BSXW01000007">
    <property type="protein sequence ID" value="GMF09200.1"/>
    <property type="molecule type" value="Genomic_DNA"/>
</dbReference>
<gene>
    <name evidence="11" type="ORF">Plil01_000012300</name>
</gene>
<feature type="compositionally biased region" description="Polar residues" evidence="7">
    <location>
        <begin position="124"/>
        <end position="139"/>
    </location>
</feature>
<evidence type="ECO:0000256" key="4">
    <source>
        <dbReference type="ARBA" id="ARBA00022705"/>
    </source>
</evidence>
<feature type="domain" description="DNA polymerase alpha subunit B N-terminal" evidence="9">
    <location>
        <begin position="8"/>
        <end position="53"/>
    </location>
</feature>
<dbReference type="Gene3D" id="1.10.8.530">
    <property type="entry name" value="DNA polymerase alpha-primase, subunit B, N-terminal domain"/>
    <property type="match status" value="1"/>
</dbReference>
<reference evidence="11" key="1">
    <citation type="submission" date="2023-04" db="EMBL/GenBank/DDBJ databases">
        <title>Phytophthora lilii NBRC 32176.</title>
        <authorList>
            <person name="Ichikawa N."/>
            <person name="Sato H."/>
            <person name="Tonouchi N."/>
        </authorList>
    </citation>
    <scope>NUCLEOTIDE SEQUENCE</scope>
    <source>
        <strain evidence="11">NBRC 32176</strain>
    </source>
</reference>
<dbReference type="GO" id="GO:0003677">
    <property type="term" value="F:DNA binding"/>
    <property type="evidence" value="ECO:0007669"/>
    <property type="project" value="InterPro"/>
</dbReference>
<keyword evidence="12" id="KW-1185">Reference proteome</keyword>
<evidence type="ECO:0000259" key="9">
    <source>
        <dbReference type="Pfam" id="PF08418"/>
    </source>
</evidence>
<keyword evidence="5" id="KW-0539">Nucleus</keyword>
<dbReference type="PANTHER" id="PTHR23061:SF12">
    <property type="entry name" value="DNA POLYMERASE ALPHA SUBUNIT B"/>
    <property type="match status" value="1"/>
</dbReference>
<dbReference type="AlphaFoldDB" id="A0A9W6T7V4"/>
<comment type="caution">
    <text evidence="11">The sequence shown here is derived from an EMBL/GenBank/DDBJ whole genome shotgun (WGS) entry which is preliminary data.</text>
</comment>
<organism evidence="11 12">
    <name type="scientific">Phytophthora lilii</name>
    <dbReference type="NCBI Taxonomy" id="2077276"/>
    <lineage>
        <taxon>Eukaryota</taxon>
        <taxon>Sar</taxon>
        <taxon>Stramenopiles</taxon>
        <taxon>Oomycota</taxon>
        <taxon>Peronosporomycetes</taxon>
        <taxon>Peronosporales</taxon>
        <taxon>Peronosporaceae</taxon>
        <taxon>Phytophthora</taxon>
    </lineage>
</organism>
<sequence length="935" mass="104170">MSVDVSAIRAAFAACNLELEKDAATTCVSICTEFGLSSDDMAAQWDAYSMNQQLSGAADADGLVAFRSHLKQQKAKAKEPAPAATQKRRQSKTPVLKREADSQDTLESLYSVKSPDGKHARPFSSPQGSNKVQRTSGMFSPSSMQSPPSSSYEKRTDAGKTVSEFNEHLKTQIIGMEDDSGRPVKIAAPFPSRNLAPNASYMYTPLFQRAIALDEQLVEYEELVKEKFKLEELKPVGDPSPAQVTVVGRIVCEAAEGKLNPSVVQIEGSRKTCGGQRVLLDLSGVPNFQVFPGKVSVGLGCGVACFGANNLCMPIPAPPATSTPARIKEIQGEHGKPVRVLTACGPFTTTSNVDYLPLNDLLQIATDQKPDVLILVVMTLLNNVFAKDEQIQIVVVPSLRDANHENVYPQPPLNKKKACEAFEAAEYAKVCLCIILHEYHDLKLIVFFSLQRVHFMSNPCTFSINGVVFGTSALDVVVQLSSNELFSVLNDSLYPSQGPYHVAVLVLPQRSPDTSPLTSKELLIGRIKQNFDLETQSWRQRESSTTEQSQEGRDETAQVLDQLRRMKRRCAKLERKLQEKDAEIKALQDQQQLRFPLLMHETMRSLRSLEDNQSDRTASALPLSHSMISDMAQERRDADARIHEYEQQVSCYLDGRSRAAIGKVHEVQTALFRMVSRSNLVLPTQRAQQEDQQQILSKQLEDIMSEALKWEGIVGRKNELLQQSRDQICEQQLTIEHLKADLKILEKRHNRPGEHRLEDDDEELKRTISTQRAALEDAQATVRQLTAENEFLRGQQISQHGEGVFQDETVLCAAHDTYDKLLIQVRQLSTLGHGLASSTMTFLLYMLQVRFVRSRLQALKELVQTYEETSTININLLDESQEDFSLDENISAQSCEGYAIQLSGSILEATRVLSELQQEVEDACARLMGSTCALQ</sequence>
<feature type="region of interest" description="Disordered" evidence="7">
    <location>
        <begin position="538"/>
        <end position="557"/>
    </location>
</feature>
<dbReference type="InterPro" id="IPR013627">
    <property type="entry name" value="Pol_alpha_B_N"/>
</dbReference>
<protein>
    <recommendedName>
        <fullName evidence="3">DNA polymerase alpha subunit B</fullName>
    </recommendedName>
</protein>
<evidence type="ECO:0000313" key="12">
    <source>
        <dbReference type="Proteomes" id="UP001165083"/>
    </source>
</evidence>
<feature type="compositionally biased region" description="Low complexity" evidence="7">
    <location>
        <begin position="140"/>
        <end position="151"/>
    </location>
</feature>
<name>A0A9W6T7V4_9STRA</name>
<dbReference type="Pfam" id="PF08418">
    <property type="entry name" value="Pol_alpha_B_N"/>
    <property type="match status" value="1"/>
</dbReference>
<evidence type="ECO:0000259" key="10">
    <source>
        <dbReference type="Pfam" id="PF22062"/>
    </source>
</evidence>
<evidence type="ECO:0000256" key="5">
    <source>
        <dbReference type="ARBA" id="ARBA00023242"/>
    </source>
</evidence>
<dbReference type="InterPro" id="IPR016722">
    <property type="entry name" value="DNA_pol_alpha_bsu"/>
</dbReference>
<dbReference type="InterPro" id="IPR043034">
    <property type="entry name" value="DNA_pol_alpha_B_N_sf"/>
</dbReference>
<dbReference type="PANTHER" id="PTHR23061">
    <property type="entry name" value="DNA POLYMERASE 2 ALPHA 70 KDA SUBUNIT"/>
    <property type="match status" value="1"/>
</dbReference>
<feature type="domain" description="DNA polymerase alpha/delta/epsilon subunit B" evidence="8">
    <location>
        <begin position="389"/>
        <end position="490"/>
    </location>
</feature>
<dbReference type="Proteomes" id="UP001165083">
    <property type="component" value="Unassembled WGS sequence"/>
</dbReference>
<evidence type="ECO:0000313" key="11">
    <source>
        <dbReference type="EMBL" id="GMF09200.1"/>
    </source>
</evidence>
<dbReference type="Pfam" id="PF22062">
    <property type="entry name" value="OB_DPOA2"/>
    <property type="match status" value="1"/>
</dbReference>
<keyword evidence="4" id="KW-0235">DNA replication</keyword>